<reference evidence="1" key="1">
    <citation type="submission" date="2021-06" db="EMBL/GenBank/DDBJ databases">
        <authorList>
            <person name="Hodson N. C."/>
            <person name="Mongue J. A."/>
            <person name="Jaron S. K."/>
        </authorList>
    </citation>
    <scope>NUCLEOTIDE SEQUENCE</scope>
</reference>
<comment type="caution">
    <text evidence="1">The sequence shown here is derived from an EMBL/GenBank/DDBJ whole genome shotgun (WGS) entry which is preliminary data.</text>
</comment>
<dbReference type="EMBL" id="CAJVCH010360730">
    <property type="protein sequence ID" value="CAG7816094.1"/>
    <property type="molecule type" value="Genomic_DNA"/>
</dbReference>
<name>A0A8J2L5Z4_9HEXA</name>
<protein>
    <submittedName>
        <fullName evidence="1">Uncharacterized protein</fullName>
    </submittedName>
</protein>
<organism evidence="1 2">
    <name type="scientific">Allacma fusca</name>
    <dbReference type="NCBI Taxonomy" id="39272"/>
    <lineage>
        <taxon>Eukaryota</taxon>
        <taxon>Metazoa</taxon>
        <taxon>Ecdysozoa</taxon>
        <taxon>Arthropoda</taxon>
        <taxon>Hexapoda</taxon>
        <taxon>Collembola</taxon>
        <taxon>Symphypleona</taxon>
        <taxon>Sminthuridae</taxon>
        <taxon>Allacma</taxon>
    </lineage>
</organism>
<keyword evidence="2" id="KW-1185">Reference proteome</keyword>
<evidence type="ECO:0000313" key="1">
    <source>
        <dbReference type="EMBL" id="CAG7816094.1"/>
    </source>
</evidence>
<sequence>MEKSGLLFPGEASRARLLSDKIIEFDFQVEPHPFARGKFAAV</sequence>
<dbReference type="AlphaFoldDB" id="A0A8J2L5Z4"/>
<feature type="non-terminal residue" evidence="1">
    <location>
        <position position="1"/>
    </location>
</feature>
<accession>A0A8J2L5Z4</accession>
<gene>
    <name evidence="1" type="ORF">AFUS01_LOCUS26729</name>
</gene>
<dbReference type="Proteomes" id="UP000708208">
    <property type="component" value="Unassembled WGS sequence"/>
</dbReference>
<proteinExistence type="predicted"/>
<evidence type="ECO:0000313" key="2">
    <source>
        <dbReference type="Proteomes" id="UP000708208"/>
    </source>
</evidence>